<accession>F6YE95</accession>
<reference evidence="2" key="2">
    <citation type="journal article" date="2008" name="Genome Biol.">
        <title>Improved genome assembly and evidence-based global gene model set for the chordate Ciona intestinalis: new insight into intron and operon populations.</title>
        <authorList>
            <person name="Satou Y."/>
            <person name="Mineta K."/>
            <person name="Ogasawara M."/>
            <person name="Sasakura Y."/>
            <person name="Shoguchi E."/>
            <person name="Ueno K."/>
            <person name="Yamada L."/>
            <person name="Matsumoto J."/>
            <person name="Wasserscheid J."/>
            <person name="Dewar K."/>
            <person name="Wiley G.B."/>
            <person name="Macmil S.L."/>
            <person name="Roe B.A."/>
            <person name="Zeller R.W."/>
            <person name="Hastings K.E."/>
            <person name="Lemaire P."/>
            <person name="Lindquist E."/>
            <person name="Endo T."/>
            <person name="Hotta K."/>
            <person name="Inaba K."/>
        </authorList>
    </citation>
    <scope>NUCLEOTIDE SEQUENCE [LARGE SCALE GENOMIC DNA]</scope>
    <source>
        <strain evidence="2">wild type</strain>
    </source>
</reference>
<reference evidence="2" key="4">
    <citation type="submission" date="2025-09" db="UniProtKB">
        <authorList>
            <consortium name="Ensembl"/>
        </authorList>
    </citation>
    <scope>IDENTIFICATION</scope>
</reference>
<feature type="compositionally biased region" description="Basic residues" evidence="1">
    <location>
        <begin position="69"/>
        <end position="80"/>
    </location>
</feature>
<reference evidence="3" key="1">
    <citation type="journal article" date="2002" name="Science">
        <title>The draft genome of Ciona intestinalis: insights into chordate and vertebrate origins.</title>
        <authorList>
            <person name="Dehal P."/>
            <person name="Satou Y."/>
            <person name="Campbell R.K."/>
            <person name="Chapman J."/>
            <person name="Degnan B."/>
            <person name="De Tomaso A."/>
            <person name="Davidson B."/>
            <person name="Di Gregorio A."/>
            <person name="Gelpke M."/>
            <person name="Goodstein D.M."/>
            <person name="Harafuji N."/>
            <person name="Hastings K.E."/>
            <person name="Ho I."/>
            <person name="Hotta K."/>
            <person name="Huang W."/>
            <person name="Kawashima T."/>
            <person name="Lemaire P."/>
            <person name="Martinez D."/>
            <person name="Meinertzhagen I.A."/>
            <person name="Necula S."/>
            <person name="Nonaka M."/>
            <person name="Putnam N."/>
            <person name="Rash S."/>
            <person name="Saiga H."/>
            <person name="Satake M."/>
            <person name="Terry A."/>
            <person name="Yamada L."/>
            <person name="Wang H.G."/>
            <person name="Awazu S."/>
            <person name="Azumi K."/>
            <person name="Boore J."/>
            <person name="Branno M."/>
            <person name="Chin-Bow S."/>
            <person name="DeSantis R."/>
            <person name="Doyle S."/>
            <person name="Francino P."/>
            <person name="Keys D.N."/>
            <person name="Haga S."/>
            <person name="Hayashi H."/>
            <person name="Hino K."/>
            <person name="Imai K.S."/>
            <person name="Inaba K."/>
            <person name="Kano S."/>
            <person name="Kobayashi K."/>
            <person name="Kobayashi M."/>
            <person name="Lee B.I."/>
            <person name="Makabe K.W."/>
            <person name="Manohar C."/>
            <person name="Matassi G."/>
            <person name="Medina M."/>
            <person name="Mochizuki Y."/>
            <person name="Mount S."/>
            <person name="Morishita T."/>
            <person name="Miura S."/>
            <person name="Nakayama A."/>
            <person name="Nishizaka S."/>
            <person name="Nomoto H."/>
            <person name="Ohta F."/>
            <person name="Oishi K."/>
            <person name="Rigoutsos I."/>
            <person name="Sano M."/>
            <person name="Sasaki A."/>
            <person name="Sasakura Y."/>
            <person name="Shoguchi E."/>
            <person name="Shin-i T."/>
            <person name="Spagnuolo A."/>
            <person name="Stainier D."/>
            <person name="Suzuki M.M."/>
            <person name="Tassy O."/>
            <person name="Takatori N."/>
            <person name="Tokuoka M."/>
            <person name="Yagi K."/>
            <person name="Yoshizaki F."/>
            <person name="Wada S."/>
            <person name="Zhang C."/>
            <person name="Hyatt P.D."/>
            <person name="Larimer F."/>
            <person name="Detter C."/>
            <person name="Doggett N."/>
            <person name="Glavina T."/>
            <person name="Hawkins T."/>
            <person name="Richardson P."/>
            <person name="Lucas S."/>
            <person name="Kohara Y."/>
            <person name="Levine M."/>
            <person name="Satoh N."/>
            <person name="Rokhsar D.S."/>
        </authorList>
    </citation>
    <scope>NUCLEOTIDE SEQUENCE [LARGE SCALE GENOMIC DNA]</scope>
</reference>
<dbReference type="Ensembl" id="ENSCINT00000017115.3">
    <property type="protein sequence ID" value="ENSCINP00000017115.3"/>
    <property type="gene ID" value="ENSCING00000012845.2"/>
</dbReference>
<feature type="compositionally biased region" description="Basic residues" evidence="1">
    <location>
        <begin position="109"/>
        <end position="123"/>
    </location>
</feature>
<feature type="region of interest" description="Disordered" evidence="1">
    <location>
        <begin position="26"/>
        <end position="162"/>
    </location>
</feature>
<feature type="compositionally biased region" description="Polar residues" evidence="1">
    <location>
        <begin position="26"/>
        <end position="38"/>
    </location>
</feature>
<feature type="compositionally biased region" description="Low complexity" evidence="1">
    <location>
        <begin position="98"/>
        <end position="108"/>
    </location>
</feature>
<protein>
    <submittedName>
        <fullName evidence="2">Uncharacterized protein</fullName>
    </submittedName>
</protein>
<dbReference type="EMBL" id="EAAA01003014">
    <property type="status" value="NOT_ANNOTATED_CDS"/>
    <property type="molecule type" value="Genomic_DNA"/>
</dbReference>
<feature type="compositionally biased region" description="Basic and acidic residues" evidence="1">
    <location>
        <begin position="39"/>
        <end position="58"/>
    </location>
</feature>
<sequence>MSVFYCPLLEESDGFSDSGISDGEFTSSPRCSTCMSSPRNRDSRLIKKRIPAYDERSVAPHMGSVNSRSRSRVQRIHRRALKDEVHRQSHRKGTGDTSSVKSAEMSSSRRSRSEKKTPRSRRSHSLDRDDLSDASTNREESPTSGRRRRRSRSQSRNPFQGGYWTYVAPSAPVIETQQVPIARVYARTQSPVRAVYSPVYPAVQPPVIAQPQVVYMEQPTAPTRVYVSSPAPTQARIYTTPSKPNASIYISPRHANSSRNVRKANVYIVDSEDEPLRRSHLSSLRRSSSMSKLHREVPLVALPDSSLNDSIEKAERASERLRSRSRTMYRTVRDDLYHTQLLADTM</sequence>
<evidence type="ECO:0000313" key="2">
    <source>
        <dbReference type="Ensembl" id="ENSCINP00000017115.3"/>
    </source>
</evidence>
<feature type="compositionally biased region" description="Basic and acidic residues" evidence="1">
    <location>
        <begin position="124"/>
        <end position="141"/>
    </location>
</feature>
<dbReference type="GeneTree" id="ENSGT00530000067131"/>
<dbReference type="HOGENOM" id="CLU_801570_0_0_1"/>
<evidence type="ECO:0000313" key="3">
    <source>
        <dbReference type="Proteomes" id="UP000008144"/>
    </source>
</evidence>
<evidence type="ECO:0000256" key="1">
    <source>
        <dbReference type="SAM" id="MobiDB-lite"/>
    </source>
</evidence>
<proteinExistence type="predicted"/>
<dbReference type="InParanoid" id="F6YE95"/>
<keyword evidence="3" id="KW-1185">Reference proteome</keyword>
<name>F6YE95_CIOIN</name>
<dbReference type="Proteomes" id="UP000008144">
    <property type="component" value="Chromosome 9"/>
</dbReference>
<dbReference type="AlphaFoldDB" id="F6YE95"/>
<organism evidence="2 3">
    <name type="scientific">Ciona intestinalis</name>
    <name type="common">Transparent sea squirt</name>
    <name type="synonym">Ascidia intestinalis</name>
    <dbReference type="NCBI Taxonomy" id="7719"/>
    <lineage>
        <taxon>Eukaryota</taxon>
        <taxon>Metazoa</taxon>
        <taxon>Chordata</taxon>
        <taxon>Tunicata</taxon>
        <taxon>Ascidiacea</taxon>
        <taxon>Phlebobranchia</taxon>
        <taxon>Cionidae</taxon>
        <taxon>Ciona</taxon>
    </lineage>
</organism>
<reference evidence="2" key="3">
    <citation type="submission" date="2025-08" db="UniProtKB">
        <authorList>
            <consortium name="Ensembl"/>
        </authorList>
    </citation>
    <scope>IDENTIFICATION</scope>
</reference>